<accession>L9WZ19</accession>
<proteinExistence type="predicted"/>
<protein>
    <recommendedName>
        <fullName evidence="4">PGF-CTERM sorting domain-containing protein</fullName>
    </recommendedName>
</protein>
<sequence length="346" mass="35921">MSHNGRTVVVLGVLVVLAGVLTAALFVGGTAAVGSDDASSGDALETNAVQSSTTTVSEPAAEMPVPEPGDEYYEAAAPDGSWISYINPRDEYRSPYLGDGSGKICVTLLNEAGEPIVGESVPNTTATVPTGDELEWHSGADPMVVEYSLTDNYDRPLDADQFGTNAELPQGDGYMDSHCIEMHGQPEDGTIEYGEVEIDGDHADDIEVAGYIQQAHEAWDSDVDPLEDAESYEEAGGGWTYKTDGSHGQAVVVLQLAGEVDDSSDEPEERTESTTENSSESNESSEDDAGDDDGVNGDDAAGDNGTDDDDSSDNGTGDDADGLPGFGVSAAVVALAAIAVAVSRRP</sequence>
<organism evidence="2 3">
    <name type="scientific">Natronococcus amylolyticus DSM 10524</name>
    <dbReference type="NCBI Taxonomy" id="1227497"/>
    <lineage>
        <taxon>Archaea</taxon>
        <taxon>Methanobacteriati</taxon>
        <taxon>Methanobacteriota</taxon>
        <taxon>Stenosarchaea group</taxon>
        <taxon>Halobacteria</taxon>
        <taxon>Halobacteriales</taxon>
        <taxon>Natrialbaceae</taxon>
        <taxon>Natronococcus</taxon>
    </lineage>
</organism>
<dbReference type="AlphaFoldDB" id="L9WZ19"/>
<keyword evidence="3" id="KW-1185">Reference proteome</keyword>
<feature type="compositionally biased region" description="Acidic residues" evidence="1">
    <location>
        <begin position="305"/>
        <end position="321"/>
    </location>
</feature>
<evidence type="ECO:0000313" key="2">
    <source>
        <dbReference type="EMBL" id="ELY54652.1"/>
    </source>
</evidence>
<dbReference type="Proteomes" id="UP000011688">
    <property type="component" value="Unassembled WGS sequence"/>
</dbReference>
<evidence type="ECO:0000313" key="3">
    <source>
        <dbReference type="Proteomes" id="UP000011688"/>
    </source>
</evidence>
<name>L9WZ19_9EURY</name>
<evidence type="ECO:0008006" key="4">
    <source>
        <dbReference type="Google" id="ProtNLM"/>
    </source>
</evidence>
<feature type="compositionally biased region" description="Acidic residues" evidence="1">
    <location>
        <begin position="220"/>
        <end position="233"/>
    </location>
</feature>
<feature type="region of interest" description="Disordered" evidence="1">
    <location>
        <begin position="258"/>
        <end position="325"/>
    </location>
</feature>
<dbReference type="EMBL" id="AOIB01000036">
    <property type="protein sequence ID" value="ELY54652.1"/>
    <property type="molecule type" value="Genomic_DNA"/>
</dbReference>
<feature type="region of interest" description="Disordered" evidence="1">
    <location>
        <begin position="218"/>
        <end position="244"/>
    </location>
</feature>
<dbReference type="STRING" id="1227497.C491_18659"/>
<feature type="compositionally biased region" description="Acidic residues" evidence="1">
    <location>
        <begin position="283"/>
        <end position="296"/>
    </location>
</feature>
<reference evidence="2 3" key="1">
    <citation type="journal article" date="2014" name="PLoS Genet.">
        <title>Phylogenetically driven sequencing of extremely halophilic archaea reveals strategies for static and dynamic osmo-response.</title>
        <authorList>
            <person name="Becker E.A."/>
            <person name="Seitzer P.M."/>
            <person name="Tritt A."/>
            <person name="Larsen D."/>
            <person name="Krusor M."/>
            <person name="Yao A.I."/>
            <person name="Wu D."/>
            <person name="Madern D."/>
            <person name="Eisen J.A."/>
            <person name="Darling A.E."/>
            <person name="Facciotti M.T."/>
        </authorList>
    </citation>
    <scope>NUCLEOTIDE SEQUENCE [LARGE SCALE GENOMIC DNA]</scope>
    <source>
        <strain evidence="2 3">DSM 10524</strain>
    </source>
</reference>
<dbReference type="OrthoDB" id="170617at2157"/>
<feature type="compositionally biased region" description="Acidic residues" evidence="1">
    <location>
        <begin position="259"/>
        <end position="269"/>
    </location>
</feature>
<comment type="caution">
    <text evidence="2">The sequence shown here is derived from an EMBL/GenBank/DDBJ whole genome shotgun (WGS) entry which is preliminary data.</text>
</comment>
<dbReference type="eggNOG" id="arCOG10803">
    <property type="taxonomic scope" value="Archaea"/>
</dbReference>
<evidence type="ECO:0000256" key="1">
    <source>
        <dbReference type="SAM" id="MobiDB-lite"/>
    </source>
</evidence>
<dbReference type="RefSeq" id="WP_005558993.1">
    <property type="nucleotide sequence ID" value="NZ_AOIB01000036.1"/>
</dbReference>
<gene>
    <name evidence="2" type="ORF">C491_18659</name>
</gene>
<feature type="region of interest" description="Disordered" evidence="1">
    <location>
        <begin position="34"/>
        <end position="65"/>
    </location>
</feature>
<feature type="compositionally biased region" description="Polar residues" evidence="1">
    <location>
        <begin position="47"/>
        <end position="57"/>
    </location>
</feature>